<dbReference type="Proteomes" id="UP001610728">
    <property type="component" value="Unassembled WGS sequence"/>
</dbReference>
<sequence length="194" mass="21868">MRKPGTSQLEVDEIRRIIAMWEDGPESLALDKPTGRVYWVAGHCEVPGNETDDVSGGGKALEERRVQGRTQELDGRQLPKHRSPWRSAVTPKAIQGKLYGRAEPRLRRENPGGTLQTWRLRGVSLQIQPSKRMNFSYRDSISQKLPAFHLSPMFVFHMLQPRPPTTSISPLSTCLAAIAPYVWYGDGVHLDVLE</sequence>
<gene>
    <name evidence="1" type="ORF">HOO65_030663</name>
</gene>
<evidence type="ECO:0000313" key="2">
    <source>
        <dbReference type="Proteomes" id="UP001610728"/>
    </source>
</evidence>
<reference evidence="1 2" key="1">
    <citation type="submission" date="2020-05" db="EMBL/GenBank/DDBJ databases">
        <title>Ceratocystis lukuohia genome.</title>
        <authorList>
            <person name="Harrington T.C."/>
            <person name="Kim K."/>
            <person name="Mayers C.G."/>
        </authorList>
    </citation>
    <scope>NUCLEOTIDE SEQUENCE [LARGE SCALE GENOMIC DNA]</scope>
    <source>
        <strain evidence="1 2">C4212</strain>
    </source>
</reference>
<accession>A0ABR4MLI9</accession>
<name>A0ABR4MLI9_9PEZI</name>
<keyword evidence="2" id="KW-1185">Reference proteome</keyword>
<proteinExistence type="predicted"/>
<protein>
    <submittedName>
        <fullName evidence="1">Double-stranded RNA/RNA-DNA hybrid binding protein</fullName>
    </submittedName>
</protein>
<comment type="caution">
    <text evidence="1">The sequence shown here is derived from an EMBL/GenBank/DDBJ whole genome shotgun (WGS) entry which is preliminary data.</text>
</comment>
<dbReference type="RefSeq" id="XP_070860342.1">
    <property type="nucleotide sequence ID" value="XM_071002404.1"/>
</dbReference>
<dbReference type="EMBL" id="JABSNW010000003">
    <property type="protein sequence ID" value="KAL2889162.1"/>
    <property type="molecule type" value="Genomic_DNA"/>
</dbReference>
<dbReference type="GeneID" id="98117480"/>
<organism evidence="1 2">
    <name type="scientific">Ceratocystis lukuohia</name>
    <dbReference type="NCBI Taxonomy" id="2019550"/>
    <lineage>
        <taxon>Eukaryota</taxon>
        <taxon>Fungi</taxon>
        <taxon>Dikarya</taxon>
        <taxon>Ascomycota</taxon>
        <taxon>Pezizomycotina</taxon>
        <taxon>Sordariomycetes</taxon>
        <taxon>Hypocreomycetidae</taxon>
        <taxon>Microascales</taxon>
        <taxon>Ceratocystidaceae</taxon>
        <taxon>Ceratocystis</taxon>
    </lineage>
</organism>
<evidence type="ECO:0000313" key="1">
    <source>
        <dbReference type="EMBL" id="KAL2889162.1"/>
    </source>
</evidence>